<keyword evidence="3" id="KW-1185">Reference proteome</keyword>
<organism evidence="2 3">
    <name type="scientific">Mycena metata</name>
    <dbReference type="NCBI Taxonomy" id="1033252"/>
    <lineage>
        <taxon>Eukaryota</taxon>
        <taxon>Fungi</taxon>
        <taxon>Dikarya</taxon>
        <taxon>Basidiomycota</taxon>
        <taxon>Agaricomycotina</taxon>
        <taxon>Agaricomycetes</taxon>
        <taxon>Agaricomycetidae</taxon>
        <taxon>Agaricales</taxon>
        <taxon>Marasmiineae</taxon>
        <taxon>Mycenaceae</taxon>
        <taxon>Mycena</taxon>
    </lineage>
</organism>
<reference evidence="2" key="1">
    <citation type="submission" date="2023-03" db="EMBL/GenBank/DDBJ databases">
        <title>Massive genome expansion in bonnet fungi (Mycena s.s.) driven by repeated elements and novel gene families across ecological guilds.</title>
        <authorList>
            <consortium name="Lawrence Berkeley National Laboratory"/>
            <person name="Harder C.B."/>
            <person name="Miyauchi S."/>
            <person name="Viragh M."/>
            <person name="Kuo A."/>
            <person name="Thoen E."/>
            <person name="Andreopoulos B."/>
            <person name="Lu D."/>
            <person name="Skrede I."/>
            <person name="Drula E."/>
            <person name="Henrissat B."/>
            <person name="Morin E."/>
            <person name="Kohler A."/>
            <person name="Barry K."/>
            <person name="LaButti K."/>
            <person name="Morin E."/>
            <person name="Salamov A."/>
            <person name="Lipzen A."/>
            <person name="Mereny Z."/>
            <person name="Hegedus B."/>
            <person name="Baldrian P."/>
            <person name="Stursova M."/>
            <person name="Weitz H."/>
            <person name="Taylor A."/>
            <person name="Grigoriev I.V."/>
            <person name="Nagy L.G."/>
            <person name="Martin F."/>
            <person name="Kauserud H."/>
        </authorList>
    </citation>
    <scope>NUCLEOTIDE SEQUENCE</scope>
    <source>
        <strain evidence="2">CBHHK182m</strain>
    </source>
</reference>
<feature type="region of interest" description="Disordered" evidence="1">
    <location>
        <begin position="240"/>
        <end position="264"/>
    </location>
</feature>
<name>A0AAD7IMM4_9AGAR</name>
<dbReference type="EMBL" id="JARKIB010000079">
    <property type="protein sequence ID" value="KAJ7746687.1"/>
    <property type="molecule type" value="Genomic_DNA"/>
</dbReference>
<evidence type="ECO:0000256" key="1">
    <source>
        <dbReference type="SAM" id="MobiDB-lite"/>
    </source>
</evidence>
<evidence type="ECO:0000313" key="2">
    <source>
        <dbReference type="EMBL" id="KAJ7746687.1"/>
    </source>
</evidence>
<gene>
    <name evidence="2" type="ORF">B0H16DRAFT_1462416</name>
</gene>
<proteinExistence type="predicted"/>
<comment type="caution">
    <text evidence="2">The sequence shown here is derived from an EMBL/GenBank/DDBJ whole genome shotgun (WGS) entry which is preliminary data.</text>
</comment>
<dbReference type="Proteomes" id="UP001215598">
    <property type="component" value="Unassembled WGS sequence"/>
</dbReference>
<sequence length="399" mass="45635">MAAACRELEVVERGMQDIIEEAITDIEHAQEFYIATKYPTMDRWFRMRTMLDSGTYSQRSTEGADQNFLNLEVFDISKRISPSLSSAPFGLRNKSRKKNNFIELGSRNMIYGCNCFFHVPQVPSYHGQIAQRCCRKYCPARANDVQSGYAWMNHFQRVLYPSKDIKAYEPKYLQLCASLASLFEWVCDAAYPPAYPYAGFVLNLNVCNKFHRDENDMVDFCGVLAIGPFHGRELCLSSPGPSMHSDEELDSQPRDSSLDRKLERYNENRDRDKDLVGQKRRSNARTEIVKRSTYFYENSSLSELLDAACAAIGPEAKYLNFKIIAKTLRTSCFSAKYSVPRRSPLKDMMLSTEDHFTMEETLKKAKPDVKLELIESLDNRANVTAPAAEREDNNGPELP</sequence>
<evidence type="ECO:0000313" key="3">
    <source>
        <dbReference type="Proteomes" id="UP001215598"/>
    </source>
</evidence>
<feature type="compositionally biased region" description="Basic and acidic residues" evidence="1">
    <location>
        <begin position="251"/>
        <end position="264"/>
    </location>
</feature>
<protein>
    <submittedName>
        <fullName evidence="2">Uncharacterized protein</fullName>
    </submittedName>
</protein>
<accession>A0AAD7IMM4</accession>
<dbReference type="AlphaFoldDB" id="A0AAD7IMM4"/>